<accession>A0A1M5MB22</accession>
<gene>
    <name evidence="2" type="ORF">SAMN05444351_3105</name>
</gene>
<evidence type="ECO:0008006" key="4">
    <source>
        <dbReference type="Google" id="ProtNLM"/>
    </source>
</evidence>
<keyword evidence="3" id="KW-1185">Reference proteome</keyword>
<proteinExistence type="predicted"/>
<evidence type="ECO:0000313" key="3">
    <source>
        <dbReference type="Proteomes" id="UP000184471"/>
    </source>
</evidence>
<feature type="transmembrane region" description="Helical" evidence="1">
    <location>
        <begin position="45"/>
        <end position="68"/>
    </location>
</feature>
<dbReference type="STRING" id="1070870.SAMN05444351_3105"/>
<dbReference type="Proteomes" id="UP000184471">
    <property type="component" value="Unassembled WGS sequence"/>
</dbReference>
<dbReference type="RefSeq" id="WP_073421159.1">
    <property type="nucleotide sequence ID" value="NZ_FQVX01000003.1"/>
</dbReference>
<dbReference type="AlphaFoldDB" id="A0A1M5MB22"/>
<dbReference type="InterPro" id="IPR021354">
    <property type="entry name" value="DUF2975"/>
</dbReference>
<name>A0A1M5MB22_9ACTN</name>
<keyword evidence="1" id="KW-0472">Membrane</keyword>
<keyword evidence="1" id="KW-0812">Transmembrane</keyword>
<evidence type="ECO:0000313" key="2">
    <source>
        <dbReference type="EMBL" id="SHG74544.1"/>
    </source>
</evidence>
<protein>
    <recommendedName>
        <fullName evidence="4">DUF2975 domain-containing protein</fullName>
    </recommendedName>
</protein>
<sequence length="154" mass="15634">MLPLPRVVRPLRVLLVLVLVTLLAAQVAGLPWAVGQLPDDGLRGPLLAAGVLVLACAEAVVVCTWRLLALVAGDRVFSAASRPWVDAVVRLVAAAEVLLLVATAYAAAAGAPPGLPAALLGLAVVGAAVGLLVVVLRALLRSATTLHDDLEAVI</sequence>
<dbReference type="Pfam" id="PF11188">
    <property type="entry name" value="DUF2975"/>
    <property type="match status" value="1"/>
</dbReference>
<keyword evidence="1" id="KW-1133">Transmembrane helix</keyword>
<reference evidence="2 3" key="1">
    <citation type="submission" date="2016-11" db="EMBL/GenBank/DDBJ databases">
        <authorList>
            <person name="Jaros S."/>
            <person name="Januszkiewicz K."/>
            <person name="Wedrychowicz H."/>
        </authorList>
    </citation>
    <scope>NUCLEOTIDE SEQUENCE [LARGE SCALE GENOMIC DNA]</scope>
    <source>
        <strain evidence="2 3">DSM 45408</strain>
    </source>
</reference>
<feature type="transmembrane region" description="Helical" evidence="1">
    <location>
        <begin position="117"/>
        <end position="140"/>
    </location>
</feature>
<evidence type="ECO:0000256" key="1">
    <source>
        <dbReference type="SAM" id="Phobius"/>
    </source>
</evidence>
<dbReference type="EMBL" id="FQVX01000003">
    <property type="protein sequence ID" value="SHG74544.1"/>
    <property type="molecule type" value="Genomic_DNA"/>
</dbReference>
<feature type="transmembrane region" description="Helical" evidence="1">
    <location>
        <begin position="88"/>
        <end position="111"/>
    </location>
</feature>
<organism evidence="2 3">
    <name type="scientific">Geodermatophilus nigrescens</name>
    <dbReference type="NCBI Taxonomy" id="1070870"/>
    <lineage>
        <taxon>Bacteria</taxon>
        <taxon>Bacillati</taxon>
        <taxon>Actinomycetota</taxon>
        <taxon>Actinomycetes</taxon>
        <taxon>Geodermatophilales</taxon>
        <taxon>Geodermatophilaceae</taxon>
        <taxon>Geodermatophilus</taxon>
    </lineage>
</organism>